<feature type="transmembrane region" description="Helical" evidence="6">
    <location>
        <begin position="391"/>
        <end position="412"/>
    </location>
</feature>
<keyword evidence="5 6" id="KW-0472">Membrane</keyword>
<feature type="transmembrane region" description="Helical" evidence="6">
    <location>
        <begin position="424"/>
        <end position="442"/>
    </location>
</feature>
<evidence type="ECO:0000256" key="5">
    <source>
        <dbReference type="ARBA" id="ARBA00023136"/>
    </source>
</evidence>
<feature type="transmembrane region" description="Helical" evidence="6">
    <location>
        <begin position="262"/>
        <end position="280"/>
    </location>
</feature>
<dbReference type="Pfam" id="PF01040">
    <property type="entry name" value="UbiA"/>
    <property type="match status" value="1"/>
</dbReference>
<dbReference type="KEGG" id="bgv:CAL12_26985"/>
<dbReference type="CDD" id="cd13963">
    <property type="entry name" value="PT_UbiA_2"/>
    <property type="match status" value="1"/>
</dbReference>
<proteinExistence type="predicted"/>
<dbReference type="Proteomes" id="UP000194151">
    <property type="component" value="Chromosome"/>
</dbReference>
<evidence type="ECO:0000256" key="2">
    <source>
        <dbReference type="ARBA" id="ARBA00022475"/>
    </source>
</evidence>
<evidence type="ECO:0000313" key="8">
    <source>
        <dbReference type="Proteomes" id="UP000194151"/>
    </source>
</evidence>
<dbReference type="SUPFAM" id="SSF56784">
    <property type="entry name" value="HAD-like"/>
    <property type="match status" value="1"/>
</dbReference>
<dbReference type="Gene3D" id="1.10.357.140">
    <property type="entry name" value="UbiA prenyltransferase"/>
    <property type="match status" value="1"/>
</dbReference>
<evidence type="ECO:0000256" key="4">
    <source>
        <dbReference type="ARBA" id="ARBA00022989"/>
    </source>
</evidence>
<evidence type="ECO:0000256" key="3">
    <source>
        <dbReference type="ARBA" id="ARBA00022692"/>
    </source>
</evidence>
<protein>
    <recommendedName>
        <fullName evidence="9">Prenyltransferase</fullName>
    </recommendedName>
</protein>
<evidence type="ECO:0000256" key="6">
    <source>
        <dbReference type="SAM" id="Phobius"/>
    </source>
</evidence>
<evidence type="ECO:0000256" key="1">
    <source>
        <dbReference type="ARBA" id="ARBA00004141"/>
    </source>
</evidence>
<keyword evidence="8" id="KW-1185">Reference proteome</keyword>
<dbReference type="Gene3D" id="3.40.50.1000">
    <property type="entry name" value="HAD superfamily/HAD-like"/>
    <property type="match status" value="1"/>
</dbReference>
<dbReference type="STRING" id="1416806.CAL12_26985"/>
<dbReference type="AlphaFoldDB" id="A0A1W6YV41"/>
<feature type="transmembrane region" description="Helical" evidence="6">
    <location>
        <begin position="286"/>
        <end position="305"/>
    </location>
</feature>
<feature type="transmembrane region" description="Helical" evidence="6">
    <location>
        <begin position="223"/>
        <end position="242"/>
    </location>
</feature>
<accession>A0A1W6YV41</accession>
<evidence type="ECO:0000313" key="7">
    <source>
        <dbReference type="EMBL" id="ARP84769.1"/>
    </source>
</evidence>
<dbReference type="InterPro" id="IPR044878">
    <property type="entry name" value="UbiA_sf"/>
</dbReference>
<organism evidence="7 8">
    <name type="scientific">Bordetella genomosp. 8</name>
    <dbReference type="NCBI Taxonomy" id="1416806"/>
    <lineage>
        <taxon>Bacteria</taxon>
        <taxon>Pseudomonadati</taxon>
        <taxon>Pseudomonadota</taxon>
        <taxon>Betaproteobacteria</taxon>
        <taxon>Burkholderiales</taxon>
        <taxon>Alcaligenaceae</taxon>
        <taxon>Bordetella</taxon>
    </lineage>
</organism>
<keyword evidence="2" id="KW-1003">Cell membrane</keyword>
<gene>
    <name evidence="7" type="ORF">CAL12_26985</name>
</gene>
<feature type="transmembrane region" description="Helical" evidence="6">
    <location>
        <begin position="317"/>
        <end position="339"/>
    </location>
</feature>
<keyword evidence="3 6" id="KW-0812">Transmembrane</keyword>
<name>A0A1W6YV41_9BORD</name>
<comment type="subcellular location">
    <subcellularLocation>
        <location evidence="1">Membrane</location>
        <topology evidence="1">Multi-pass membrane protein</topology>
    </subcellularLocation>
</comment>
<sequence>MSEMKKPAHVVVDLDGTLVLTDMLVENLFLFLRMYPLRVFALFGWLLKGKAYFKTRLADAVLPDATRLPYNEAVVSWLHTRRREGAKLVLATASDHRIARRVADHLTFFDEVLGTDTNVNLSASRKRDALVARYGPRGFEYVGNATPDLKVWEAASRIHVANAGRGVLSAASKLGTVGEVFDNRPRYFKVLAKALRVHQWAKNVLVFVPLVASHKVFDARMLLEGAVAFLAFSLCASSVYLLNDLLDLQDDRLHRSKRFRPLAAGSMPIMHALVIMPVLLAGAALMAVILLPWQFLGVLVVYYVLTLAYSLRLKRVVMLDVVTLAMLYTVRVIAGAAALALPPTFWILAFCMFIFLSLAFVKRYTELRDARLEGRVQKAAGRGYYPSDFELLAALGGAAGYISVLVLALYINDASHWELYRHPEWMWAACPLLLFWLSRVWLLAHRGEMHDDPIVFAFRDRLSRWVGALFLLSFAAASF</sequence>
<evidence type="ECO:0008006" key="9">
    <source>
        <dbReference type="Google" id="ProtNLM"/>
    </source>
</evidence>
<feature type="transmembrane region" description="Helical" evidence="6">
    <location>
        <begin position="345"/>
        <end position="361"/>
    </location>
</feature>
<reference evidence="7 8" key="1">
    <citation type="submission" date="2017-05" db="EMBL/GenBank/DDBJ databases">
        <title>Complete and WGS of Bordetella genogroups.</title>
        <authorList>
            <person name="Spilker T."/>
            <person name="LiPuma J."/>
        </authorList>
    </citation>
    <scope>NUCLEOTIDE SEQUENCE [LARGE SCALE GENOMIC DNA]</scope>
    <source>
        <strain evidence="7 8">AU19157</strain>
    </source>
</reference>
<dbReference type="InterPro" id="IPR000537">
    <property type="entry name" value="UbiA_prenyltransferase"/>
</dbReference>
<dbReference type="InterPro" id="IPR036412">
    <property type="entry name" value="HAD-like_sf"/>
</dbReference>
<dbReference type="NCBIfam" id="NF006088">
    <property type="entry name" value="PRK08238.1"/>
    <property type="match status" value="1"/>
</dbReference>
<dbReference type="GO" id="GO:0016765">
    <property type="term" value="F:transferase activity, transferring alkyl or aryl (other than methyl) groups"/>
    <property type="evidence" value="ECO:0007669"/>
    <property type="project" value="InterPro"/>
</dbReference>
<keyword evidence="4 6" id="KW-1133">Transmembrane helix</keyword>
<dbReference type="GO" id="GO:0016020">
    <property type="term" value="C:membrane"/>
    <property type="evidence" value="ECO:0007669"/>
    <property type="project" value="UniProtKB-SubCell"/>
</dbReference>
<dbReference type="InterPro" id="IPR023214">
    <property type="entry name" value="HAD_sf"/>
</dbReference>
<dbReference type="EMBL" id="CP021108">
    <property type="protein sequence ID" value="ARP84769.1"/>
    <property type="molecule type" value="Genomic_DNA"/>
</dbReference>